<evidence type="ECO:0000313" key="2">
    <source>
        <dbReference type="Proteomes" id="UP000179024"/>
    </source>
</evidence>
<sequence length="109" mass="12171">MKKVISSTNNQTCPECGSPLGEPEITPNGKQVRRCSNGSWDSKARKVTGCAYAQWSYPEPEKLDEDCPKCGEHLVLITTRKGRRLKRCSTAGWDKETKTATGCDHVQWL</sequence>
<dbReference type="EMBL" id="MGAE01000051">
    <property type="protein sequence ID" value="OGK38638.1"/>
    <property type="molecule type" value="Genomic_DNA"/>
</dbReference>
<dbReference type="Proteomes" id="UP000179024">
    <property type="component" value="Unassembled WGS sequence"/>
</dbReference>
<proteinExistence type="predicted"/>
<name>A0A1F7I5J4_9BACT</name>
<dbReference type="AlphaFoldDB" id="A0A1F7I5J4"/>
<comment type="caution">
    <text evidence="1">The sequence shown here is derived from an EMBL/GenBank/DDBJ whole genome shotgun (WGS) entry which is preliminary data.</text>
</comment>
<gene>
    <name evidence="1" type="ORF">A3F34_01575</name>
</gene>
<accession>A0A1F7I5J4</accession>
<reference evidence="1 2" key="1">
    <citation type="journal article" date="2016" name="Nat. Commun.">
        <title>Thousands of microbial genomes shed light on interconnected biogeochemical processes in an aquifer system.</title>
        <authorList>
            <person name="Anantharaman K."/>
            <person name="Brown C.T."/>
            <person name="Hug L.A."/>
            <person name="Sharon I."/>
            <person name="Castelle C.J."/>
            <person name="Probst A.J."/>
            <person name="Thomas B.C."/>
            <person name="Singh A."/>
            <person name="Wilkins M.J."/>
            <person name="Karaoz U."/>
            <person name="Brodie E.L."/>
            <person name="Williams K.H."/>
            <person name="Hubbard S.S."/>
            <person name="Banfield J.F."/>
        </authorList>
    </citation>
    <scope>NUCLEOTIDE SEQUENCE [LARGE SCALE GENOMIC DNA]</scope>
</reference>
<protein>
    <submittedName>
        <fullName evidence="1">Uncharacterized protein</fullName>
    </submittedName>
</protein>
<organism evidence="1 2">
    <name type="scientific">Candidatus Roizmanbacteria bacterium RIFCSPHIGHO2_12_FULL_44_10</name>
    <dbReference type="NCBI Taxonomy" id="1802054"/>
    <lineage>
        <taxon>Bacteria</taxon>
        <taxon>Candidatus Roizmaniibacteriota</taxon>
    </lineage>
</organism>
<evidence type="ECO:0000313" key="1">
    <source>
        <dbReference type="EMBL" id="OGK38638.1"/>
    </source>
</evidence>